<organism evidence="3 4">
    <name type="scientific">Cimex lectularius</name>
    <name type="common">Bed bug</name>
    <name type="synonym">Acanthia lectularia</name>
    <dbReference type="NCBI Taxonomy" id="79782"/>
    <lineage>
        <taxon>Eukaryota</taxon>
        <taxon>Metazoa</taxon>
        <taxon>Ecdysozoa</taxon>
        <taxon>Arthropoda</taxon>
        <taxon>Hexapoda</taxon>
        <taxon>Insecta</taxon>
        <taxon>Pterygota</taxon>
        <taxon>Neoptera</taxon>
        <taxon>Paraneoptera</taxon>
        <taxon>Hemiptera</taxon>
        <taxon>Heteroptera</taxon>
        <taxon>Panheteroptera</taxon>
        <taxon>Cimicomorpha</taxon>
        <taxon>Cimicidae</taxon>
        <taxon>Cimex</taxon>
    </lineage>
</organism>
<dbReference type="Proteomes" id="UP000494040">
    <property type="component" value="Unassembled WGS sequence"/>
</dbReference>
<dbReference type="KEGG" id="clec:106660974"/>
<keyword evidence="4" id="KW-1185">Reference proteome</keyword>
<protein>
    <submittedName>
        <fullName evidence="3">Uncharacterized protein</fullName>
    </submittedName>
</protein>
<feature type="chain" id="PRO_5035244734" evidence="2">
    <location>
        <begin position="22"/>
        <end position="136"/>
    </location>
</feature>
<feature type="signal peptide" evidence="2">
    <location>
        <begin position="1"/>
        <end position="21"/>
    </location>
</feature>
<name>A0A8I6R6K0_CIMLE</name>
<dbReference type="AlphaFoldDB" id="A0A8I6R6K0"/>
<evidence type="ECO:0000313" key="4">
    <source>
        <dbReference type="Proteomes" id="UP000494040"/>
    </source>
</evidence>
<evidence type="ECO:0000256" key="1">
    <source>
        <dbReference type="SAM" id="MobiDB-lite"/>
    </source>
</evidence>
<dbReference type="GeneID" id="106660974"/>
<dbReference type="OrthoDB" id="6734771at2759"/>
<reference evidence="3" key="1">
    <citation type="submission" date="2022-01" db="UniProtKB">
        <authorList>
            <consortium name="EnsemblMetazoa"/>
        </authorList>
    </citation>
    <scope>IDENTIFICATION</scope>
</reference>
<accession>A0A8I6R6K0</accession>
<feature type="region of interest" description="Disordered" evidence="1">
    <location>
        <begin position="114"/>
        <end position="136"/>
    </location>
</feature>
<evidence type="ECO:0000313" key="3">
    <source>
        <dbReference type="EnsemblMetazoa" id="XP_014239546.1"/>
    </source>
</evidence>
<evidence type="ECO:0000256" key="2">
    <source>
        <dbReference type="SAM" id="SignalP"/>
    </source>
</evidence>
<dbReference type="EnsemblMetazoa" id="XM_014384060.2">
    <property type="protein sequence ID" value="XP_014239546.1"/>
    <property type="gene ID" value="LOC106660974"/>
</dbReference>
<dbReference type="RefSeq" id="XP_014239546.1">
    <property type="nucleotide sequence ID" value="XM_014384060.2"/>
</dbReference>
<sequence length="136" mass="14820">MAALQTLSMFVFALLTFLASAESFFLYSTKKSAQERGPMPPQYFRETTPAQMPWGHPQQFTFDGSGPVTVALPVAVPIQPQLAPMPTTLKGMVHNVQLVPCLCPVSKDLPESVLQQQQGSSPYLVQSNPQPTTTQA</sequence>
<proteinExistence type="predicted"/>
<keyword evidence="2" id="KW-0732">Signal</keyword>